<dbReference type="InterPro" id="IPR038670">
    <property type="entry name" value="HslJ-like_sf"/>
</dbReference>
<dbReference type="RefSeq" id="WP_189785460.1">
    <property type="nucleotide sequence ID" value="NZ_BNAT01000023.1"/>
</dbReference>
<feature type="domain" description="DUF306" evidence="1">
    <location>
        <begin position="171"/>
        <end position="253"/>
    </location>
</feature>
<comment type="caution">
    <text evidence="2">The sequence shown here is derived from an EMBL/GenBank/DDBJ whole genome shotgun (WGS) entry which is preliminary data.</text>
</comment>
<dbReference type="InterPro" id="IPR005184">
    <property type="entry name" value="DUF306_Meta_HslJ"/>
</dbReference>
<dbReference type="Gene3D" id="2.40.128.270">
    <property type="match status" value="1"/>
</dbReference>
<dbReference type="Pfam" id="PF03724">
    <property type="entry name" value="META"/>
    <property type="match status" value="1"/>
</dbReference>
<dbReference type="PANTHER" id="PTHR35535:SF2">
    <property type="entry name" value="DUF306 DOMAIN-CONTAINING PROTEIN"/>
    <property type="match status" value="1"/>
</dbReference>
<sequence>MHIDVRRGLRAGTVVGSLLAALLLITGCTSTDTRRATAPPTAKGPGGNGGLLVGARWYVQWVTVGGRATTAPPRAAAWVEFGYDNTTEGSYGCTPFKAATTVTETALTVGERTEGTAPTGRCPASYRAFEGKLRKLFSGPLTINRRVDSLTMDLKNQRGDYVAVKLMRPEGLFGSRWRLDHLVVSDTILPVVGGNEVYYVFHRNGTVTGKAGCNDFIGRATFDGDVLSMYRLTRTTHRICLKELMDQEQRLLTDEKNPRRLRYGSAPLHHSFEAVDGNSPADYFGYGWTAMSDN</sequence>
<reference evidence="2" key="1">
    <citation type="journal article" date="2014" name="Int. J. Syst. Evol. Microbiol.">
        <title>Complete genome sequence of Corynebacterium casei LMG S-19264T (=DSM 44701T), isolated from a smear-ripened cheese.</title>
        <authorList>
            <consortium name="US DOE Joint Genome Institute (JGI-PGF)"/>
            <person name="Walter F."/>
            <person name="Albersmeier A."/>
            <person name="Kalinowski J."/>
            <person name="Ruckert C."/>
        </authorList>
    </citation>
    <scope>NUCLEOTIDE SEQUENCE</scope>
    <source>
        <strain evidence="2">CGMCC 4.7403</strain>
    </source>
</reference>
<dbReference type="PANTHER" id="PTHR35535">
    <property type="entry name" value="HEAT SHOCK PROTEIN HSLJ"/>
    <property type="match status" value="1"/>
</dbReference>
<dbReference type="AlphaFoldDB" id="A0A918Z822"/>
<name>A0A918Z822_9ACTN</name>
<evidence type="ECO:0000259" key="1">
    <source>
        <dbReference type="Pfam" id="PF03724"/>
    </source>
</evidence>
<proteinExistence type="predicted"/>
<dbReference type="Proteomes" id="UP000603227">
    <property type="component" value="Unassembled WGS sequence"/>
</dbReference>
<dbReference type="InterPro" id="IPR053147">
    <property type="entry name" value="Hsp_HslJ-like"/>
</dbReference>
<protein>
    <recommendedName>
        <fullName evidence="1">DUF306 domain-containing protein</fullName>
    </recommendedName>
</protein>
<accession>A0A918Z822</accession>
<reference evidence="2" key="2">
    <citation type="submission" date="2020-09" db="EMBL/GenBank/DDBJ databases">
        <authorList>
            <person name="Sun Q."/>
            <person name="Zhou Y."/>
        </authorList>
    </citation>
    <scope>NUCLEOTIDE SEQUENCE</scope>
    <source>
        <strain evidence="2">CGMCC 4.7403</strain>
    </source>
</reference>
<keyword evidence="3" id="KW-1185">Reference proteome</keyword>
<organism evidence="2 3">
    <name type="scientific">Streptomyces capitiformicae</name>
    <dbReference type="NCBI Taxonomy" id="2014920"/>
    <lineage>
        <taxon>Bacteria</taxon>
        <taxon>Bacillati</taxon>
        <taxon>Actinomycetota</taxon>
        <taxon>Actinomycetes</taxon>
        <taxon>Kitasatosporales</taxon>
        <taxon>Streptomycetaceae</taxon>
        <taxon>Streptomyces</taxon>
    </lineage>
</organism>
<gene>
    <name evidence="2" type="ORF">GCM10017771_58750</name>
</gene>
<evidence type="ECO:0000313" key="3">
    <source>
        <dbReference type="Proteomes" id="UP000603227"/>
    </source>
</evidence>
<dbReference type="PROSITE" id="PS51257">
    <property type="entry name" value="PROKAR_LIPOPROTEIN"/>
    <property type="match status" value="1"/>
</dbReference>
<dbReference type="EMBL" id="BNAT01000023">
    <property type="protein sequence ID" value="GHE39787.1"/>
    <property type="molecule type" value="Genomic_DNA"/>
</dbReference>
<evidence type="ECO:0000313" key="2">
    <source>
        <dbReference type="EMBL" id="GHE39787.1"/>
    </source>
</evidence>